<dbReference type="InterPro" id="IPR001469">
    <property type="entry name" value="ATP_synth_F1_dsu/esu"/>
</dbReference>
<keyword evidence="6 8" id="KW-0139">CF(1)</keyword>
<keyword evidence="8" id="KW-0375">Hydrogen ion transport</keyword>
<dbReference type="PANTHER" id="PTHR13822">
    <property type="entry name" value="ATP SYNTHASE DELTA/EPSILON CHAIN"/>
    <property type="match status" value="1"/>
</dbReference>
<reference evidence="13 14" key="1">
    <citation type="submission" date="2019-12" db="EMBL/GenBank/DDBJ databases">
        <title>Defluviitalea raffinosedens, isolated from a biogas fermenter, genome sequencing and characterization.</title>
        <authorList>
            <person name="Rettenmaier R."/>
            <person name="Schneider M."/>
            <person name="Neuhaus K."/>
            <person name="Liebl W."/>
            <person name="Zverlov V."/>
        </authorList>
    </citation>
    <scope>NUCLEOTIDE SEQUENCE [LARGE SCALE GENOMIC DNA]</scope>
    <source>
        <strain evidence="13 14">249c-K6</strain>
    </source>
</reference>
<keyword evidence="8" id="KW-1003">Cell membrane</keyword>
<dbReference type="GO" id="GO:0046933">
    <property type="term" value="F:proton-transporting ATP synthase activity, rotational mechanism"/>
    <property type="evidence" value="ECO:0007669"/>
    <property type="project" value="UniProtKB-UniRule"/>
</dbReference>
<dbReference type="Gene3D" id="1.20.5.440">
    <property type="entry name" value="ATP synthase delta/epsilon subunit, C-terminal domain"/>
    <property type="match status" value="1"/>
</dbReference>
<evidence type="ECO:0000256" key="6">
    <source>
        <dbReference type="ARBA" id="ARBA00023196"/>
    </source>
</evidence>
<dbReference type="SUPFAM" id="SSF46604">
    <property type="entry name" value="Epsilon subunit of F1F0-ATP synthase C-terminal domain"/>
    <property type="match status" value="1"/>
</dbReference>
<evidence type="ECO:0000256" key="8">
    <source>
        <dbReference type="HAMAP-Rule" id="MF_00530"/>
    </source>
</evidence>
<dbReference type="Gene3D" id="2.60.15.10">
    <property type="entry name" value="F0F1 ATP synthase delta/epsilon subunit, N-terminal"/>
    <property type="match status" value="1"/>
</dbReference>
<dbReference type="InterPro" id="IPR020547">
    <property type="entry name" value="ATP_synth_F1_esu_C"/>
</dbReference>
<dbReference type="PANTHER" id="PTHR13822:SF10">
    <property type="entry name" value="ATP SYNTHASE EPSILON CHAIN, CHLOROPLASTIC"/>
    <property type="match status" value="1"/>
</dbReference>
<dbReference type="GO" id="GO:0005524">
    <property type="term" value="F:ATP binding"/>
    <property type="evidence" value="ECO:0007669"/>
    <property type="project" value="UniProtKB-UniRule"/>
</dbReference>
<dbReference type="NCBIfam" id="NF001846">
    <property type="entry name" value="PRK00571.1-3"/>
    <property type="match status" value="1"/>
</dbReference>
<keyword evidence="4 8" id="KW-0406">Ion transport</keyword>
<feature type="coiled-coil region" evidence="10">
    <location>
        <begin position="89"/>
        <end position="116"/>
    </location>
</feature>
<protein>
    <recommendedName>
        <fullName evidence="8">ATP synthase epsilon chain</fullName>
    </recommendedName>
    <alternativeName>
        <fullName evidence="8">ATP synthase F1 sector epsilon subunit</fullName>
    </alternativeName>
    <alternativeName>
        <fullName evidence="8">F-ATPase epsilon subunit</fullName>
    </alternativeName>
</protein>
<evidence type="ECO:0000313" key="13">
    <source>
        <dbReference type="EMBL" id="KAE9635622.1"/>
    </source>
</evidence>
<dbReference type="InterPro" id="IPR020546">
    <property type="entry name" value="ATP_synth_F1_dsu/esu_N"/>
</dbReference>
<dbReference type="GO" id="GO:0005886">
    <property type="term" value="C:plasma membrane"/>
    <property type="evidence" value="ECO:0007669"/>
    <property type="project" value="UniProtKB-SubCell"/>
</dbReference>
<dbReference type="Pfam" id="PF02823">
    <property type="entry name" value="ATP-synt_DE_N"/>
    <property type="match status" value="1"/>
</dbReference>
<dbReference type="NCBIfam" id="TIGR01216">
    <property type="entry name" value="ATP_synt_epsi"/>
    <property type="match status" value="1"/>
</dbReference>
<comment type="subcellular location">
    <subcellularLocation>
        <location evidence="1 8">Cell membrane</location>
        <topology evidence="1 8">Peripheral membrane protein</topology>
    </subcellularLocation>
</comment>
<dbReference type="AlphaFoldDB" id="A0A7C8HFC8"/>
<dbReference type="GO" id="GO:0045259">
    <property type="term" value="C:proton-transporting ATP synthase complex"/>
    <property type="evidence" value="ECO:0007669"/>
    <property type="project" value="UniProtKB-KW"/>
</dbReference>
<keyword evidence="3 8" id="KW-0813">Transport</keyword>
<evidence type="ECO:0000313" key="14">
    <source>
        <dbReference type="Proteomes" id="UP000483018"/>
    </source>
</evidence>
<dbReference type="EMBL" id="WSLF01000003">
    <property type="protein sequence ID" value="KAE9635622.1"/>
    <property type="molecule type" value="Genomic_DNA"/>
</dbReference>
<evidence type="ECO:0000256" key="5">
    <source>
        <dbReference type="ARBA" id="ARBA00023136"/>
    </source>
</evidence>
<dbReference type="InterPro" id="IPR036771">
    <property type="entry name" value="ATPsynth_dsu/esu_N"/>
</dbReference>
<sequence length="135" mass="15455">MKIQLQIITPERNFFNEEVDMAIFRTTEGDIGILPNHQPLTTVLSIGTIRIKQDGNERKASLIGGFAEIQPDKITILTDAAEWPEEIDVRRAEEAKRRAEERLAKRTSDINIARAESALRRALVRLELSQYNKNR</sequence>
<evidence type="ECO:0000256" key="9">
    <source>
        <dbReference type="RuleBase" id="RU003656"/>
    </source>
</evidence>
<evidence type="ECO:0000256" key="10">
    <source>
        <dbReference type="SAM" id="Coils"/>
    </source>
</evidence>
<evidence type="ECO:0000259" key="12">
    <source>
        <dbReference type="Pfam" id="PF02823"/>
    </source>
</evidence>
<keyword evidence="7 8" id="KW-0066">ATP synthesis</keyword>
<evidence type="ECO:0000256" key="7">
    <source>
        <dbReference type="ARBA" id="ARBA00023310"/>
    </source>
</evidence>
<keyword evidence="5 8" id="KW-0472">Membrane</keyword>
<evidence type="ECO:0000256" key="2">
    <source>
        <dbReference type="ARBA" id="ARBA00005712"/>
    </source>
</evidence>
<dbReference type="Pfam" id="PF00401">
    <property type="entry name" value="ATP-synt_DE"/>
    <property type="match status" value="1"/>
</dbReference>
<dbReference type="SUPFAM" id="SSF51344">
    <property type="entry name" value="Epsilon subunit of F1F0-ATP synthase N-terminal domain"/>
    <property type="match status" value="1"/>
</dbReference>
<proteinExistence type="inferred from homology"/>
<name>A0A7C8HFC8_9FIRM</name>
<dbReference type="InterPro" id="IPR036794">
    <property type="entry name" value="ATP_F1_dsu/esu_C_sf"/>
</dbReference>
<dbReference type="Proteomes" id="UP000483018">
    <property type="component" value="Unassembled WGS sequence"/>
</dbReference>
<dbReference type="NCBIfam" id="NF009980">
    <property type="entry name" value="PRK13446.1"/>
    <property type="match status" value="1"/>
</dbReference>
<accession>A0A7C8HFC8</accession>
<evidence type="ECO:0000256" key="3">
    <source>
        <dbReference type="ARBA" id="ARBA00022448"/>
    </source>
</evidence>
<comment type="subunit">
    <text evidence="8 9">F-type ATPases have 2 components, CF(1) - the catalytic core - and CF(0) - the membrane proton channel. CF(1) has five subunits: alpha(3), beta(3), gamma(1), delta(1), epsilon(1). CF(0) has three main subunits: a, b and c.</text>
</comment>
<evidence type="ECO:0000256" key="4">
    <source>
        <dbReference type="ARBA" id="ARBA00023065"/>
    </source>
</evidence>
<comment type="function">
    <text evidence="8">Produces ATP from ADP in the presence of a proton gradient across the membrane.</text>
</comment>
<feature type="domain" description="ATP synthase F1 complex delta/epsilon subunit N-terminal" evidence="12">
    <location>
        <begin position="3"/>
        <end position="81"/>
    </location>
</feature>
<dbReference type="CDD" id="cd12152">
    <property type="entry name" value="F1-ATPase_delta"/>
    <property type="match status" value="1"/>
</dbReference>
<comment type="caution">
    <text evidence="13">The sequence shown here is derived from an EMBL/GenBank/DDBJ whole genome shotgun (WGS) entry which is preliminary data.</text>
</comment>
<keyword evidence="10" id="KW-0175">Coiled coil</keyword>
<evidence type="ECO:0000259" key="11">
    <source>
        <dbReference type="Pfam" id="PF00401"/>
    </source>
</evidence>
<dbReference type="OrthoDB" id="9804110at2"/>
<keyword evidence="14" id="KW-1185">Reference proteome</keyword>
<organism evidence="13 14">
    <name type="scientific">Defluviitalea raffinosedens</name>
    <dbReference type="NCBI Taxonomy" id="1450156"/>
    <lineage>
        <taxon>Bacteria</taxon>
        <taxon>Bacillati</taxon>
        <taxon>Bacillota</taxon>
        <taxon>Clostridia</taxon>
        <taxon>Lachnospirales</taxon>
        <taxon>Defluviitaleaceae</taxon>
        <taxon>Defluviitalea</taxon>
    </lineage>
</organism>
<dbReference type="RefSeq" id="WP_158739869.1">
    <property type="nucleotide sequence ID" value="NZ_WSLF01000003.1"/>
</dbReference>
<dbReference type="HAMAP" id="MF_00530">
    <property type="entry name" value="ATP_synth_epsil_bac"/>
    <property type="match status" value="1"/>
</dbReference>
<feature type="domain" description="ATP synthase epsilon subunit C-terminal" evidence="11">
    <location>
        <begin position="85"/>
        <end position="129"/>
    </location>
</feature>
<evidence type="ECO:0000256" key="1">
    <source>
        <dbReference type="ARBA" id="ARBA00004202"/>
    </source>
</evidence>
<gene>
    <name evidence="8" type="primary">atpC</name>
    <name evidence="13" type="ORF">GND95_05610</name>
</gene>
<comment type="similarity">
    <text evidence="2 8 9">Belongs to the ATPase epsilon chain family.</text>
</comment>